<feature type="region of interest" description="Disordered" evidence="1">
    <location>
        <begin position="179"/>
        <end position="202"/>
    </location>
</feature>
<feature type="compositionally biased region" description="Acidic residues" evidence="1">
    <location>
        <begin position="283"/>
        <end position="297"/>
    </location>
</feature>
<feature type="region of interest" description="Disordered" evidence="1">
    <location>
        <begin position="327"/>
        <end position="349"/>
    </location>
</feature>
<accession>A0ABQ7VCD0</accession>
<feature type="region of interest" description="Disordered" evidence="1">
    <location>
        <begin position="262"/>
        <end position="304"/>
    </location>
</feature>
<evidence type="ECO:0000256" key="1">
    <source>
        <dbReference type="SAM" id="MobiDB-lite"/>
    </source>
</evidence>
<feature type="compositionally biased region" description="Polar residues" evidence="1">
    <location>
        <begin position="375"/>
        <end position="387"/>
    </location>
</feature>
<feature type="compositionally biased region" description="Polar residues" evidence="1">
    <location>
        <begin position="117"/>
        <end position="147"/>
    </location>
</feature>
<keyword evidence="4" id="KW-1185">Reference proteome</keyword>
<dbReference type="InterPro" id="IPR058594">
    <property type="entry name" value="PB1-like_dom_pln"/>
</dbReference>
<sequence>MALTIVTLQFHYGGCFVSDPTLRYANGITSVETINIDVDELHIMLFHKIALELGVENVETFGCRVNKKGTFYMLNTDSDVLNFLNSLKGADFIDVYVVHHISIPLVVDEILVLPSTNADVSSSPQQDNADVSSSPHKNRADLSSSPQIDRADVCSSQPFDENENRDLNQNQSHLVEEQSPLVEEQAPAPRVEEHSDSDSFYDVDENIDDLSDLDEELLQARQSNIQEQVKEKTDRVNLDEIPSGPVGIDAGFEDIYKERKGRFEGNLGGDDPYFDSSDPGSDISEDEGDHVENDEVVDTAPRKESTKIYFDPTAKKGFTLTKNVAAGTSTASATTAESQSSVNAGPSAGLISARRPINVSSSGVRLATALASGGRPTSATSSDVRQLSTQQSTSSAAGQKRKTSTALRGGATLAYKKSRPKKAKTVGYGLLFGSGGNVTERSGNTDRVLHSATLSSSTPTNIDLGYKPMD</sequence>
<feature type="domain" description="PB1-like" evidence="2">
    <location>
        <begin position="6"/>
        <end position="99"/>
    </location>
</feature>
<dbReference type="EMBL" id="JAIVGD010000013">
    <property type="protein sequence ID" value="KAH0761726.1"/>
    <property type="molecule type" value="Genomic_DNA"/>
</dbReference>
<evidence type="ECO:0000313" key="4">
    <source>
        <dbReference type="Proteomes" id="UP000826656"/>
    </source>
</evidence>
<feature type="compositionally biased region" description="Low complexity" evidence="1">
    <location>
        <begin position="388"/>
        <end position="397"/>
    </location>
</feature>
<proteinExistence type="predicted"/>
<evidence type="ECO:0000313" key="3">
    <source>
        <dbReference type="EMBL" id="KAH0761726.1"/>
    </source>
</evidence>
<feature type="region of interest" description="Disordered" evidence="1">
    <location>
        <begin position="370"/>
        <end position="419"/>
    </location>
</feature>
<feature type="compositionally biased region" description="Low complexity" evidence="1">
    <location>
        <begin position="327"/>
        <end position="341"/>
    </location>
</feature>
<feature type="region of interest" description="Disordered" evidence="1">
    <location>
        <begin position="117"/>
        <end position="165"/>
    </location>
</feature>
<protein>
    <recommendedName>
        <fullName evidence="2">PB1-like domain-containing protein</fullName>
    </recommendedName>
</protein>
<evidence type="ECO:0000259" key="2">
    <source>
        <dbReference type="Pfam" id="PF26130"/>
    </source>
</evidence>
<feature type="region of interest" description="Disordered" evidence="1">
    <location>
        <begin position="228"/>
        <end position="249"/>
    </location>
</feature>
<organism evidence="3 4">
    <name type="scientific">Solanum tuberosum</name>
    <name type="common">Potato</name>
    <dbReference type="NCBI Taxonomy" id="4113"/>
    <lineage>
        <taxon>Eukaryota</taxon>
        <taxon>Viridiplantae</taxon>
        <taxon>Streptophyta</taxon>
        <taxon>Embryophyta</taxon>
        <taxon>Tracheophyta</taxon>
        <taxon>Spermatophyta</taxon>
        <taxon>Magnoliopsida</taxon>
        <taxon>eudicotyledons</taxon>
        <taxon>Gunneridae</taxon>
        <taxon>Pentapetalae</taxon>
        <taxon>asterids</taxon>
        <taxon>lamiids</taxon>
        <taxon>Solanales</taxon>
        <taxon>Solanaceae</taxon>
        <taxon>Solanoideae</taxon>
        <taxon>Solaneae</taxon>
        <taxon>Solanum</taxon>
    </lineage>
</organism>
<reference evidence="3 4" key="1">
    <citation type="journal article" date="2021" name="bioRxiv">
        <title>Chromosome-scale and haplotype-resolved genome assembly of a tetraploid potato cultivar.</title>
        <authorList>
            <person name="Sun H."/>
            <person name="Jiao W.-B."/>
            <person name="Krause K."/>
            <person name="Campoy J.A."/>
            <person name="Goel M."/>
            <person name="Folz-Donahue K."/>
            <person name="Kukat C."/>
            <person name="Huettel B."/>
            <person name="Schneeberger K."/>
        </authorList>
    </citation>
    <scope>NUCLEOTIDE SEQUENCE [LARGE SCALE GENOMIC DNA]</scope>
    <source>
        <strain evidence="3">SolTubOtavaFocal</strain>
        <tissue evidence="3">Leaves</tissue>
    </source>
</reference>
<dbReference type="Proteomes" id="UP000826656">
    <property type="component" value="Unassembled WGS sequence"/>
</dbReference>
<name>A0ABQ7VCD0_SOLTU</name>
<feature type="compositionally biased region" description="Basic and acidic residues" evidence="1">
    <location>
        <begin position="228"/>
        <end position="238"/>
    </location>
</feature>
<dbReference type="Pfam" id="PF26130">
    <property type="entry name" value="PB1-like"/>
    <property type="match status" value="1"/>
</dbReference>
<comment type="caution">
    <text evidence="3">The sequence shown here is derived from an EMBL/GenBank/DDBJ whole genome shotgun (WGS) entry which is preliminary data.</text>
</comment>
<gene>
    <name evidence="3" type="ORF">KY290_017799</name>
</gene>